<comment type="caution">
    <text evidence="1">The sequence shown here is derived from an EMBL/GenBank/DDBJ whole genome shotgun (WGS) entry which is preliminary data.</text>
</comment>
<reference evidence="1 2" key="1">
    <citation type="submission" date="2012-12" db="EMBL/GenBank/DDBJ databases">
        <title>The Genome Sequence of Bacillus cereus VD133.</title>
        <authorList>
            <consortium name="The Broad Institute Genome Sequencing Platform"/>
            <consortium name="The Broad Institute Genome Sequencing Center for Infectious Disease"/>
            <person name="Feldgarden M."/>
            <person name="Van der Auwera G.A."/>
            <person name="Mahillon J."/>
            <person name="Duprez V."/>
            <person name="Timmery S."/>
            <person name="Mattelet C."/>
            <person name="Dierick K."/>
            <person name="Sun M."/>
            <person name="Yu Z."/>
            <person name="Zhu L."/>
            <person name="Hu X."/>
            <person name="Shank E.B."/>
            <person name="Swiecicka I."/>
            <person name="Hansen B.M."/>
            <person name="Andrup L."/>
            <person name="Walker B."/>
            <person name="Young S.K."/>
            <person name="Zeng Q."/>
            <person name="Gargeya S."/>
            <person name="Fitzgerald M."/>
            <person name="Haas B."/>
            <person name="Abouelleil A."/>
            <person name="Alvarado L."/>
            <person name="Arachchi H.M."/>
            <person name="Berlin A.M."/>
            <person name="Chapman S.B."/>
            <person name="Dewar J."/>
            <person name="Goldberg J."/>
            <person name="Griggs A."/>
            <person name="Gujja S."/>
            <person name="Hansen M."/>
            <person name="Howarth C."/>
            <person name="Imamovic A."/>
            <person name="Larimer J."/>
            <person name="McCowan C."/>
            <person name="Murphy C."/>
            <person name="Neiman D."/>
            <person name="Pearson M."/>
            <person name="Priest M."/>
            <person name="Roberts A."/>
            <person name="Saif S."/>
            <person name="Shea T."/>
            <person name="Sisk P."/>
            <person name="Sykes S."/>
            <person name="Wortman J."/>
            <person name="Nusbaum C."/>
            <person name="Birren B."/>
        </authorList>
    </citation>
    <scope>NUCLEOTIDE SEQUENCE [LARGE SCALE GENOMIC DNA]</scope>
    <source>
        <strain evidence="1 2">VD133</strain>
    </source>
</reference>
<sequence>MLYKSKVIVLLSFISRIVEALKNKISLEMEDYSNYDTIYCYCMYHVYKNELEKERELS</sequence>
<protein>
    <submittedName>
        <fullName evidence="1">Uncharacterized protein</fullName>
    </submittedName>
</protein>
<dbReference type="Proteomes" id="UP000014018">
    <property type="component" value="Unassembled WGS sequence"/>
</dbReference>
<dbReference type="AlphaFoldDB" id="A0A9W5PL81"/>
<gene>
    <name evidence="1" type="ORF">IIU_05920</name>
</gene>
<proteinExistence type="predicted"/>
<organism evidence="1 2">
    <name type="scientific">Bacillus cereus VD133</name>
    <dbReference type="NCBI Taxonomy" id="1053233"/>
    <lineage>
        <taxon>Bacteria</taxon>
        <taxon>Bacillati</taxon>
        <taxon>Bacillota</taxon>
        <taxon>Bacilli</taxon>
        <taxon>Bacillales</taxon>
        <taxon>Bacillaceae</taxon>
        <taxon>Bacillus</taxon>
        <taxon>Bacillus cereus group</taxon>
    </lineage>
</organism>
<evidence type="ECO:0000313" key="2">
    <source>
        <dbReference type="Proteomes" id="UP000014018"/>
    </source>
</evidence>
<accession>A0A9W5PL81</accession>
<name>A0A9W5PL81_BACCE</name>
<evidence type="ECO:0000313" key="1">
    <source>
        <dbReference type="EMBL" id="EOO27166.1"/>
    </source>
</evidence>
<dbReference type="EMBL" id="AHFB01000111">
    <property type="protein sequence ID" value="EOO27166.1"/>
    <property type="molecule type" value="Genomic_DNA"/>
</dbReference>